<dbReference type="GeneID" id="31009093"/>
<dbReference type="EMBL" id="LFMY01000022">
    <property type="protein sequence ID" value="OKL55398.1"/>
    <property type="molecule type" value="Genomic_DNA"/>
</dbReference>
<protein>
    <submittedName>
        <fullName evidence="1">Uncharacterized protein</fullName>
    </submittedName>
</protein>
<organism evidence="1 2">
    <name type="scientific">Talaromyces atroroseus</name>
    <dbReference type="NCBI Taxonomy" id="1441469"/>
    <lineage>
        <taxon>Eukaryota</taxon>
        <taxon>Fungi</taxon>
        <taxon>Dikarya</taxon>
        <taxon>Ascomycota</taxon>
        <taxon>Pezizomycotina</taxon>
        <taxon>Eurotiomycetes</taxon>
        <taxon>Eurotiomycetidae</taxon>
        <taxon>Eurotiales</taxon>
        <taxon>Trichocomaceae</taxon>
        <taxon>Talaromyces</taxon>
        <taxon>Talaromyces sect. Trachyspermi</taxon>
    </lineage>
</organism>
<evidence type="ECO:0000313" key="2">
    <source>
        <dbReference type="Proteomes" id="UP000214365"/>
    </source>
</evidence>
<evidence type="ECO:0000313" key="1">
    <source>
        <dbReference type="EMBL" id="OKL55398.1"/>
    </source>
</evidence>
<sequence length="140" mass="15156">MDGSSNTLMLCNTLHITICNYLLSPLSSVMGGVSLPAGLVPRSKPLGRGPAQTTEFKVFLGQVKADKLPAFQHVYPAGILSPCTVVTCKNPYKLAAKLLYGGMPPEGLSTKLWHYIKINLESNFYTSSFTFTQQSPINSS</sequence>
<dbReference type="RefSeq" id="XP_020115519.1">
    <property type="nucleotide sequence ID" value="XM_020265341.1"/>
</dbReference>
<dbReference type="AlphaFoldDB" id="A0A1Q5Q6A3"/>
<dbReference type="Proteomes" id="UP000214365">
    <property type="component" value="Unassembled WGS sequence"/>
</dbReference>
<reference evidence="1 2" key="1">
    <citation type="submission" date="2015-06" db="EMBL/GenBank/DDBJ databases">
        <title>Talaromyces atroroseus IBT 11181 draft genome.</title>
        <authorList>
            <person name="Rasmussen K.B."/>
            <person name="Rasmussen S."/>
            <person name="Petersen B."/>
            <person name="Sicheritz-Ponten T."/>
            <person name="Mortensen U.H."/>
            <person name="Thrane U."/>
        </authorList>
    </citation>
    <scope>NUCLEOTIDE SEQUENCE [LARGE SCALE GENOMIC DNA]</scope>
    <source>
        <strain evidence="1 2">IBT 11181</strain>
    </source>
</reference>
<gene>
    <name evidence="1" type="ORF">UA08_09337</name>
</gene>
<comment type="caution">
    <text evidence="1">The sequence shown here is derived from an EMBL/GenBank/DDBJ whole genome shotgun (WGS) entry which is preliminary data.</text>
</comment>
<proteinExistence type="predicted"/>
<keyword evidence="2" id="KW-1185">Reference proteome</keyword>
<accession>A0A1Q5Q6A3</accession>
<name>A0A1Q5Q6A3_TALAT</name>